<evidence type="ECO:0000313" key="6">
    <source>
        <dbReference type="EMBL" id="JAV47044.1"/>
    </source>
</evidence>
<dbReference type="RefSeq" id="XP_029714028.1">
    <property type="nucleotide sequence ID" value="XM_029858168.2"/>
</dbReference>
<evidence type="ECO:0000313" key="8">
    <source>
        <dbReference type="Proteomes" id="UP000069940"/>
    </source>
</evidence>
<dbReference type="InterPro" id="IPR009003">
    <property type="entry name" value="Peptidase_S1_PA"/>
</dbReference>
<dbReference type="VEuPathDB" id="VectorBase:AALF013647"/>
<evidence type="ECO:0000259" key="5">
    <source>
        <dbReference type="PROSITE" id="PS50240"/>
    </source>
</evidence>
<dbReference type="VEuPathDB" id="VectorBase:AALC636_026245"/>
<comment type="similarity">
    <text evidence="3">Belongs to the peptidase S1 family. CLIP subfamily.</text>
</comment>
<dbReference type="SUPFAM" id="SSF50494">
    <property type="entry name" value="Trypsin-like serine proteases"/>
    <property type="match status" value="1"/>
</dbReference>
<dbReference type="InterPro" id="IPR051487">
    <property type="entry name" value="Ser/Thr_Proteases_Immune/Dev"/>
</dbReference>
<dbReference type="GO" id="GO:0006508">
    <property type="term" value="P:proteolysis"/>
    <property type="evidence" value="ECO:0007669"/>
    <property type="project" value="InterPro"/>
</dbReference>
<proteinExistence type="inferred from homology"/>
<dbReference type="PROSITE" id="PS50240">
    <property type="entry name" value="TRYPSIN_DOM"/>
    <property type="match status" value="1"/>
</dbReference>
<evidence type="ECO:0000256" key="3">
    <source>
        <dbReference type="ARBA" id="ARBA00024195"/>
    </source>
</evidence>
<dbReference type="Pfam" id="PF00089">
    <property type="entry name" value="Trypsin"/>
    <property type="match status" value="1"/>
</dbReference>
<dbReference type="OrthoDB" id="6358644at2759"/>
<evidence type="ECO:0000313" key="7">
    <source>
        <dbReference type="EnsemblMetazoa" id="AALFPA23_000249.P37893"/>
    </source>
</evidence>
<reference evidence="7" key="3">
    <citation type="submission" date="2025-05" db="UniProtKB">
        <authorList>
            <consortium name="EnsemblMetazoa"/>
        </authorList>
    </citation>
    <scope>IDENTIFICATION</scope>
    <source>
        <strain evidence="7">Foshan</strain>
    </source>
</reference>
<dbReference type="InterPro" id="IPR043504">
    <property type="entry name" value="Peptidase_S1_PA_chymotrypsin"/>
</dbReference>
<feature type="signal peptide" evidence="4">
    <location>
        <begin position="1"/>
        <end position="22"/>
    </location>
</feature>
<keyword evidence="2" id="KW-0325">Glycoprotein</keyword>
<dbReference type="SMART" id="SM00020">
    <property type="entry name" value="Tryp_SPc"/>
    <property type="match status" value="1"/>
</dbReference>
<evidence type="ECO:0000256" key="1">
    <source>
        <dbReference type="ARBA" id="ARBA00023157"/>
    </source>
</evidence>
<organism evidence="6">
    <name type="scientific">Aedes albopictus</name>
    <name type="common">Asian tiger mosquito</name>
    <name type="synonym">Stegomyia albopicta</name>
    <dbReference type="NCBI Taxonomy" id="7160"/>
    <lineage>
        <taxon>Eukaryota</taxon>
        <taxon>Metazoa</taxon>
        <taxon>Ecdysozoa</taxon>
        <taxon>Arthropoda</taxon>
        <taxon>Hexapoda</taxon>
        <taxon>Insecta</taxon>
        <taxon>Pterygota</taxon>
        <taxon>Neoptera</taxon>
        <taxon>Endopterygota</taxon>
        <taxon>Diptera</taxon>
        <taxon>Nematocera</taxon>
        <taxon>Culicoidea</taxon>
        <taxon>Culicidae</taxon>
        <taxon>Culicinae</taxon>
        <taxon>Aedini</taxon>
        <taxon>Aedes</taxon>
        <taxon>Stegomyia</taxon>
    </lineage>
</organism>
<sequence>MKEKLCLIVLVCAAFGIHRVVCIVGGHRSVPNAAPFMVSVQNPTHICGGVLVGANWVLTTASCVQGKTNLKVLVGSDRLLTNMARVDVSSMVVHSQYSATSGVNNIALLKLAQSVTSSRVKTIALNDVAVTSGLTTEFYGWGSLNYGSSARSNELQTLYQKTLSATDCKAKYQSVLGLQTGHFCAHIQMGQAACSKDQGGPLVGYSSKKLIGIYDHGVQCSGKYPDVFVSVMTYKSWIETTMATK</sequence>
<dbReference type="VEuPathDB" id="VectorBase:AALFPA_073222"/>
<evidence type="ECO:0000256" key="2">
    <source>
        <dbReference type="ARBA" id="ARBA00023180"/>
    </source>
</evidence>
<accession>A0A1W7R7B0</accession>
<dbReference type="EnsemblMetazoa" id="AALFPA23_000249.R37893">
    <property type="protein sequence ID" value="AALFPA23_000249.P37893"/>
    <property type="gene ID" value="AALFPA23_000249"/>
</dbReference>
<keyword evidence="1" id="KW-1015">Disulfide bond</keyword>
<dbReference type="GO" id="GO:0004252">
    <property type="term" value="F:serine-type endopeptidase activity"/>
    <property type="evidence" value="ECO:0007669"/>
    <property type="project" value="InterPro"/>
</dbReference>
<dbReference type="CDD" id="cd00190">
    <property type="entry name" value="Tryp_SPc"/>
    <property type="match status" value="1"/>
</dbReference>
<dbReference type="Proteomes" id="UP000069940">
    <property type="component" value="Unassembled WGS sequence"/>
</dbReference>
<protein>
    <submittedName>
        <fullName evidence="6">Putative chymotrypsin 1</fullName>
    </submittedName>
</protein>
<dbReference type="InterPro" id="IPR001254">
    <property type="entry name" value="Trypsin_dom"/>
</dbReference>
<feature type="domain" description="Peptidase S1" evidence="5">
    <location>
        <begin position="23"/>
        <end position="243"/>
    </location>
</feature>
<dbReference type="InterPro" id="IPR001314">
    <property type="entry name" value="Peptidase_S1A"/>
</dbReference>
<dbReference type="PANTHER" id="PTHR24256">
    <property type="entry name" value="TRYPTASE-RELATED"/>
    <property type="match status" value="1"/>
</dbReference>
<dbReference type="SMR" id="A0A1W7R7B0"/>
<dbReference type="Gene3D" id="2.40.10.10">
    <property type="entry name" value="Trypsin-like serine proteases"/>
    <property type="match status" value="1"/>
</dbReference>
<dbReference type="PRINTS" id="PR00722">
    <property type="entry name" value="CHYMOTRYPSIN"/>
</dbReference>
<reference evidence="6" key="2">
    <citation type="submission" date="2016-03" db="EMBL/GenBank/DDBJ databases">
        <title>RNAseq analyses of the sensorial organs of adult female Aedes albopictus.</title>
        <authorList>
            <person name="Fabrizio L."/>
            <person name="Ribeiro J.M."/>
            <person name="Arca B."/>
        </authorList>
    </citation>
    <scope>NUCLEOTIDE SEQUENCE</scope>
</reference>
<dbReference type="EMBL" id="GEHC01000601">
    <property type="protein sequence ID" value="JAV47044.1"/>
    <property type="molecule type" value="Transcribed_RNA"/>
</dbReference>
<evidence type="ECO:0000256" key="4">
    <source>
        <dbReference type="SAM" id="SignalP"/>
    </source>
</evidence>
<dbReference type="FunFam" id="2.40.10.10:FF:000068">
    <property type="entry name" value="transmembrane protease serine 2"/>
    <property type="match status" value="1"/>
</dbReference>
<reference evidence="8" key="1">
    <citation type="journal article" date="2015" name="Proc. Natl. Acad. Sci. U.S.A.">
        <title>Genome sequence of the Asian Tiger mosquito, Aedes albopictus, reveals insights into its biology, genetics, and evolution.</title>
        <authorList>
            <person name="Chen X.G."/>
            <person name="Jiang X."/>
            <person name="Gu J."/>
            <person name="Xu M."/>
            <person name="Wu Y."/>
            <person name="Deng Y."/>
            <person name="Zhang C."/>
            <person name="Bonizzoni M."/>
            <person name="Dermauw W."/>
            <person name="Vontas J."/>
            <person name="Armbruster P."/>
            <person name="Huang X."/>
            <person name="Yang Y."/>
            <person name="Zhang H."/>
            <person name="He W."/>
            <person name="Peng H."/>
            <person name="Liu Y."/>
            <person name="Wu K."/>
            <person name="Chen J."/>
            <person name="Lirakis M."/>
            <person name="Topalis P."/>
            <person name="Van Leeuwen T."/>
            <person name="Hall A.B."/>
            <person name="Jiang X."/>
            <person name="Thorpe C."/>
            <person name="Mueller R.L."/>
            <person name="Sun C."/>
            <person name="Waterhouse R.M."/>
            <person name="Yan G."/>
            <person name="Tu Z.J."/>
            <person name="Fang X."/>
            <person name="James A.A."/>
        </authorList>
    </citation>
    <scope>NUCLEOTIDE SEQUENCE [LARGE SCALE GENOMIC DNA]</scope>
    <source>
        <strain evidence="8">Foshan</strain>
    </source>
</reference>
<dbReference type="AlphaFoldDB" id="A0A1W7R7B0"/>
<dbReference type="OMA" id="NICTIGQ"/>
<keyword evidence="8" id="KW-1185">Reference proteome</keyword>
<name>A0A1W7R7B0_AEDAL</name>
<dbReference type="KEGG" id="aalb:115258128"/>
<dbReference type="KEGG" id="aalb:109428790"/>
<dbReference type="GeneID" id="115258128"/>
<keyword evidence="4" id="KW-0732">Signal</keyword>
<dbReference type="VEuPathDB" id="VectorBase:AALFPA_042183"/>
<feature type="chain" id="PRO_5012325951" evidence="4">
    <location>
        <begin position="23"/>
        <end position="245"/>
    </location>
</feature>